<comment type="caution">
    <text evidence="1">The sequence shown here is derived from an EMBL/GenBank/DDBJ whole genome shotgun (WGS) entry which is preliminary data.</text>
</comment>
<evidence type="ECO:0000313" key="1">
    <source>
        <dbReference type="EMBL" id="GBP44552.1"/>
    </source>
</evidence>
<evidence type="ECO:0000313" key="2">
    <source>
        <dbReference type="Proteomes" id="UP000299102"/>
    </source>
</evidence>
<proteinExistence type="predicted"/>
<name>A0A4C1W1W9_EUMVA</name>
<organism evidence="1 2">
    <name type="scientific">Eumeta variegata</name>
    <name type="common">Bagworm moth</name>
    <name type="synonym">Eumeta japonica</name>
    <dbReference type="NCBI Taxonomy" id="151549"/>
    <lineage>
        <taxon>Eukaryota</taxon>
        <taxon>Metazoa</taxon>
        <taxon>Ecdysozoa</taxon>
        <taxon>Arthropoda</taxon>
        <taxon>Hexapoda</taxon>
        <taxon>Insecta</taxon>
        <taxon>Pterygota</taxon>
        <taxon>Neoptera</taxon>
        <taxon>Endopterygota</taxon>
        <taxon>Lepidoptera</taxon>
        <taxon>Glossata</taxon>
        <taxon>Ditrysia</taxon>
        <taxon>Tineoidea</taxon>
        <taxon>Psychidae</taxon>
        <taxon>Oiketicinae</taxon>
        <taxon>Eumeta</taxon>
    </lineage>
</organism>
<sequence length="214" mass="23614">MFVFPMKILPSSCAKGKNCKGLLPLLAARIERTPLTLSPLTIFSLCEHYRLCYAGDTFSPDQTSVAFLFQKTLKPDGSKTTRLSESFTKICKQFCVSPKTSASPMASSSVETNTPLKPHIVDEVEMSMTSKYKKQNVMEAQRYANSDSDEFRVIRKNGKKLAASTNCCKSPSAISVSSALQTLTASAQQEKKFYTSDRFTEKKNKSGELAMGNT</sequence>
<accession>A0A4C1W1W9</accession>
<dbReference type="Proteomes" id="UP000299102">
    <property type="component" value="Unassembled WGS sequence"/>
</dbReference>
<dbReference type="EMBL" id="BGZK01000454">
    <property type="protein sequence ID" value="GBP44552.1"/>
    <property type="molecule type" value="Genomic_DNA"/>
</dbReference>
<reference evidence="1 2" key="1">
    <citation type="journal article" date="2019" name="Commun. Biol.">
        <title>The bagworm genome reveals a unique fibroin gene that provides high tensile strength.</title>
        <authorList>
            <person name="Kono N."/>
            <person name="Nakamura H."/>
            <person name="Ohtoshi R."/>
            <person name="Tomita M."/>
            <person name="Numata K."/>
            <person name="Arakawa K."/>
        </authorList>
    </citation>
    <scope>NUCLEOTIDE SEQUENCE [LARGE SCALE GENOMIC DNA]</scope>
</reference>
<gene>
    <name evidence="1" type="ORF">EVAR_86776_1</name>
</gene>
<dbReference type="AlphaFoldDB" id="A0A4C1W1W9"/>
<protein>
    <submittedName>
        <fullName evidence="1">Uncharacterized protein</fullName>
    </submittedName>
</protein>
<keyword evidence="2" id="KW-1185">Reference proteome</keyword>